<dbReference type="Proteomes" id="UP001056120">
    <property type="component" value="Linkage Group LG08"/>
</dbReference>
<proteinExistence type="predicted"/>
<comment type="caution">
    <text evidence="1">The sequence shown here is derived from an EMBL/GenBank/DDBJ whole genome shotgun (WGS) entry which is preliminary data.</text>
</comment>
<name>A0ACB9ILV8_9ASTR</name>
<reference evidence="2" key="1">
    <citation type="journal article" date="2022" name="Mol. Ecol. Resour.">
        <title>The genomes of chicory, endive, great burdock and yacon provide insights into Asteraceae palaeo-polyploidization history and plant inulin production.</title>
        <authorList>
            <person name="Fan W."/>
            <person name="Wang S."/>
            <person name="Wang H."/>
            <person name="Wang A."/>
            <person name="Jiang F."/>
            <person name="Liu H."/>
            <person name="Zhao H."/>
            <person name="Xu D."/>
            <person name="Zhang Y."/>
        </authorList>
    </citation>
    <scope>NUCLEOTIDE SEQUENCE [LARGE SCALE GENOMIC DNA]</scope>
    <source>
        <strain evidence="2">cv. Yunnan</strain>
    </source>
</reference>
<gene>
    <name evidence="1" type="ORF">L1987_24003</name>
</gene>
<evidence type="ECO:0000313" key="1">
    <source>
        <dbReference type="EMBL" id="KAI3808062.1"/>
    </source>
</evidence>
<evidence type="ECO:0000313" key="2">
    <source>
        <dbReference type="Proteomes" id="UP001056120"/>
    </source>
</evidence>
<sequence>MMSKGKGIAQESEHDYPRKNHKSRQEGGSGGSASGEASKAHMELRISRYGLSQVVRVTEDTIREVLNNGDERRHKINANMDDINQCFNRMGYVGNFKKDLVIKTMLSREWKCITHIIIVCLLNVKGGFDQMNQQWAGAMKCLVMNEPFNYSYLIYSYMLGNIQGDTFMMYPCFIQMILNAKLKNLPTTGCQLKLTHMGKTIVVDMRESKEENIEGDVPQQHEQQSEGLQGGNVGGVEKRIEFPEITKAERKVLNERRMKRKHERQAPSGI</sequence>
<keyword evidence="2" id="KW-1185">Reference proteome</keyword>
<organism evidence="1 2">
    <name type="scientific">Smallanthus sonchifolius</name>
    <dbReference type="NCBI Taxonomy" id="185202"/>
    <lineage>
        <taxon>Eukaryota</taxon>
        <taxon>Viridiplantae</taxon>
        <taxon>Streptophyta</taxon>
        <taxon>Embryophyta</taxon>
        <taxon>Tracheophyta</taxon>
        <taxon>Spermatophyta</taxon>
        <taxon>Magnoliopsida</taxon>
        <taxon>eudicotyledons</taxon>
        <taxon>Gunneridae</taxon>
        <taxon>Pentapetalae</taxon>
        <taxon>asterids</taxon>
        <taxon>campanulids</taxon>
        <taxon>Asterales</taxon>
        <taxon>Asteraceae</taxon>
        <taxon>Asteroideae</taxon>
        <taxon>Heliantheae alliance</taxon>
        <taxon>Millerieae</taxon>
        <taxon>Smallanthus</taxon>
    </lineage>
</organism>
<dbReference type="EMBL" id="CM042025">
    <property type="protein sequence ID" value="KAI3808062.1"/>
    <property type="molecule type" value="Genomic_DNA"/>
</dbReference>
<protein>
    <submittedName>
        <fullName evidence="1">Uncharacterized protein</fullName>
    </submittedName>
</protein>
<reference evidence="1 2" key="2">
    <citation type="journal article" date="2022" name="Mol. Ecol. Resour.">
        <title>The genomes of chicory, endive, great burdock and yacon provide insights into Asteraceae paleo-polyploidization history and plant inulin production.</title>
        <authorList>
            <person name="Fan W."/>
            <person name="Wang S."/>
            <person name="Wang H."/>
            <person name="Wang A."/>
            <person name="Jiang F."/>
            <person name="Liu H."/>
            <person name="Zhao H."/>
            <person name="Xu D."/>
            <person name="Zhang Y."/>
        </authorList>
    </citation>
    <scope>NUCLEOTIDE SEQUENCE [LARGE SCALE GENOMIC DNA]</scope>
    <source>
        <strain evidence="2">cv. Yunnan</strain>
        <tissue evidence="1">Leaves</tissue>
    </source>
</reference>
<accession>A0ACB9ILV8</accession>